<organism evidence="5 6">
    <name type="scientific">Roseospira visakhapatnamensis</name>
    <dbReference type="NCBI Taxonomy" id="390880"/>
    <lineage>
        <taxon>Bacteria</taxon>
        <taxon>Pseudomonadati</taxon>
        <taxon>Pseudomonadota</taxon>
        <taxon>Alphaproteobacteria</taxon>
        <taxon>Rhodospirillales</taxon>
        <taxon>Rhodospirillaceae</taxon>
        <taxon>Roseospira</taxon>
    </lineage>
</organism>
<dbReference type="InterPro" id="IPR050065">
    <property type="entry name" value="GlmU-like"/>
</dbReference>
<dbReference type="InterPro" id="IPR029044">
    <property type="entry name" value="Nucleotide-diphossugar_trans"/>
</dbReference>
<dbReference type="InterPro" id="IPR005835">
    <property type="entry name" value="NTP_transferase_dom"/>
</dbReference>
<keyword evidence="2 5" id="KW-0548">Nucleotidyltransferase</keyword>
<feature type="domain" description="Nucleotidyl transferase" evidence="4">
    <location>
        <begin position="38"/>
        <end position="101"/>
    </location>
</feature>
<protein>
    <submittedName>
        <fullName evidence="5">GTP:adenosylcobinamide-phosphate guanylyltransferase</fullName>
    </submittedName>
</protein>
<reference evidence="5 6" key="1">
    <citation type="submission" date="2020-08" db="EMBL/GenBank/DDBJ databases">
        <title>Genome sequencing of Purple Non-Sulfur Bacteria from various extreme environments.</title>
        <authorList>
            <person name="Mayer M."/>
        </authorList>
    </citation>
    <scope>NUCLEOTIDE SEQUENCE [LARGE SCALE GENOMIC DNA]</scope>
    <source>
        <strain evidence="5 6">JA131</strain>
    </source>
</reference>
<dbReference type="Pfam" id="PF00483">
    <property type="entry name" value="NTP_transferase"/>
    <property type="match status" value="1"/>
</dbReference>
<evidence type="ECO:0000256" key="2">
    <source>
        <dbReference type="ARBA" id="ARBA00022695"/>
    </source>
</evidence>
<dbReference type="SUPFAM" id="SSF53448">
    <property type="entry name" value="Nucleotide-diphospho-sugar transferases"/>
    <property type="match status" value="1"/>
</dbReference>
<dbReference type="Gene3D" id="3.90.550.10">
    <property type="entry name" value="Spore Coat Polysaccharide Biosynthesis Protein SpsA, Chain A"/>
    <property type="match status" value="1"/>
</dbReference>
<dbReference type="GO" id="GO:0016779">
    <property type="term" value="F:nucleotidyltransferase activity"/>
    <property type="evidence" value="ECO:0007669"/>
    <property type="project" value="UniProtKB-KW"/>
</dbReference>
<keyword evidence="6" id="KW-1185">Reference proteome</keyword>
<dbReference type="EMBL" id="JACIGK010000005">
    <property type="protein sequence ID" value="MBB4265292.1"/>
    <property type="molecule type" value="Genomic_DNA"/>
</dbReference>
<keyword evidence="1 5" id="KW-0808">Transferase</keyword>
<evidence type="ECO:0000256" key="1">
    <source>
        <dbReference type="ARBA" id="ARBA00022679"/>
    </source>
</evidence>
<dbReference type="RefSeq" id="WP_184042917.1">
    <property type="nucleotide sequence ID" value="NZ_JACIGK010000005.1"/>
</dbReference>
<dbReference type="PANTHER" id="PTHR43584:SF8">
    <property type="entry name" value="N-ACETYLMURAMATE ALPHA-1-PHOSPHATE URIDYLYLTRANSFERASE"/>
    <property type="match status" value="1"/>
</dbReference>
<dbReference type="AlphaFoldDB" id="A0A7W6W9C1"/>
<feature type="region of interest" description="Disordered" evidence="3">
    <location>
        <begin position="1"/>
        <end position="23"/>
    </location>
</feature>
<dbReference type="PANTHER" id="PTHR43584">
    <property type="entry name" value="NUCLEOTIDYL TRANSFERASE"/>
    <property type="match status" value="1"/>
</dbReference>
<evidence type="ECO:0000313" key="6">
    <source>
        <dbReference type="Proteomes" id="UP000554286"/>
    </source>
</evidence>
<gene>
    <name evidence="5" type="ORF">GGD89_000910</name>
</gene>
<dbReference type="Proteomes" id="UP000554286">
    <property type="component" value="Unassembled WGS sequence"/>
</dbReference>
<name>A0A7W6W9C1_9PROT</name>
<dbReference type="Gene3D" id="2.160.10.10">
    <property type="entry name" value="Hexapeptide repeat proteins"/>
    <property type="match status" value="1"/>
</dbReference>
<evidence type="ECO:0000313" key="5">
    <source>
        <dbReference type="EMBL" id="MBB4265292.1"/>
    </source>
</evidence>
<accession>A0A7W6W9C1</accession>
<evidence type="ECO:0000259" key="4">
    <source>
        <dbReference type="Pfam" id="PF00483"/>
    </source>
</evidence>
<evidence type="ECO:0000256" key="3">
    <source>
        <dbReference type="SAM" id="MobiDB-lite"/>
    </source>
</evidence>
<proteinExistence type="predicted"/>
<comment type="caution">
    <text evidence="5">The sequence shown here is derived from an EMBL/GenBank/DDBJ whole genome shotgun (WGS) entry which is preliminary data.</text>
</comment>
<sequence>MTHAAPATTHETPQGAAQAATAPVPKVLLRADRDTPELSPLSDDRPAALLPVAGKPLLFHALEDLALSGIHDVVVAVSHFGTLIEDDLGDGRRWGLTLAYLPTDGRASDETLRARIDPRASHPFLAIDAQIVRSPVVTACLGWLAGDAAETAGPGDTVTVTTDGRTAGITVVRPGRRPADGPPPSHLALPGMALPVRTLAEYHAANMRAVGGEIPGLFLDGRDVVNTAEDRLIAEVGSRVKARRLQDGSMAHVGQYTLVDGRASLAGRVVIGAECIIGPDTEIRDSVILPHTHIGAGLRVENAIMSGTLLIRPDLHTHTVIDDPGLAADLHPASRRRDAFAATPLSERLLALALMPAGLMRRRARHRDLWRVVLGRMRLFGVRTTDTPDLPRGAIAPSELMLPETASPEECVLADRVALLSPGGARSLRLLLHGWRHLL</sequence>